<dbReference type="FunFam" id="2.60.40.60:FF:000309">
    <property type="entry name" value="Protocadherin beta-8"/>
    <property type="match status" value="1"/>
</dbReference>
<dbReference type="Proteomes" id="UP000234681">
    <property type="component" value="Chromosome 18"/>
</dbReference>
<dbReference type="OrthoDB" id="6252479at2759"/>
<feature type="signal peptide" evidence="12">
    <location>
        <begin position="1"/>
        <end position="30"/>
    </location>
</feature>
<reference evidence="14" key="2">
    <citation type="submission" date="2005-07" db="EMBL/GenBank/DDBJ databases">
        <authorList>
            <person name="Mural R.J."/>
            <person name="Li P.W."/>
            <person name="Adams M.D."/>
            <person name="Amanatides P.G."/>
            <person name="Baden-Tillson H."/>
            <person name="Barnstead M."/>
            <person name="Chin S.H."/>
            <person name="Dew I."/>
            <person name="Evans C.A."/>
            <person name="Ferriera S."/>
            <person name="Flanigan M."/>
            <person name="Fosler C."/>
            <person name="Glodek A."/>
            <person name="Gu Z."/>
            <person name="Holt R.A."/>
            <person name="Jennings D."/>
            <person name="Kraft C.L."/>
            <person name="Lu F."/>
            <person name="Nguyen T."/>
            <person name="Nusskern D.R."/>
            <person name="Pfannkoch C.M."/>
            <person name="Sitter C."/>
            <person name="Sutton G.G."/>
            <person name="Venter J.C."/>
            <person name="Wang Z."/>
            <person name="Woodage T."/>
            <person name="Zheng X.H."/>
            <person name="Zhong F."/>
        </authorList>
    </citation>
    <scope>NUCLEOTIDE SEQUENCE</scope>
    <source>
        <strain evidence="14">BN</strain>
    </source>
</reference>
<feature type="domain" description="Cadherin" evidence="13">
    <location>
        <begin position="134"/>
        <end position="242"/>
    </location>
</feature>
<evidence type="ECO:0000256" key="11">
    <source>
        <dbReference type="SAM" id="Phobius"/>
    </source>
</evidence>
<dbReference type="PRINTS" id="PR00205">
    <property type="entry name" value="CADHERIN"/>
</dbReference>
<dbReference type="Gene3D" id="2.60.40.60">
    <property type="entry name" value="Cadherins"/>
    <property type="match status" value="6"/>
</dbReference>
<keyword evidence="3 12" id="KW-0732">Signal</keyword>
<evidence type="ECO:0000256" key="2">
    <source>
        <dbReference type="ARBA" id="ARBA00022692"/>
    </source>
</evidence>
<keyword evidence="7 11" id="KW-1133">Transmembrane helix</keyword>
<protein>
    <submittedName>
        <fullName evidence="14">RCG49302</fullName>
    </submittedName>
</protein>
<dbReference type="FunFam" id="2.60.40.60:FF:000006">
    <property type="entry name" value="Protocadherin alpha 2"/>
    <property type="match status" value="1"/>
</dbReference>
<keyword evidence="5 10" id="KW-0106">Calcium</keyword>
<dbReference type="InterPro" id="IPR013164">
    <property type="entry name" value="Cadherin_N"/>
</dbReference>
<keyword evidence="6" id="KW-0130">Cell adhesion</keyword>
<dbReference type="FunFam" id="2.60.40.60:FF:000018">
    <property type="entry name" value="Protocadherin gamma c3"/>
    <property type="match status" value="1"/>
</dbReference>
<dbReference type="GO" id="GO:0005509">
    <property type="term" value="F:calcium ion binding"/>
    <property type="evidence" value="ECO:0007669"/>
    <property type="project" value="UniProtKB-UniRule"/>
</dbReference>
<comment type="subcellular location">
    <subcellularLocation>
        <location evidence="1">Membrane</location>
        <topology evidence="1">Single-pass membrane protein</topology>
    </subcellularLocation>
</comment>
<evidence type="ECO:0000256" key="5">
    <source>
        <dbReference type="ARBA" id="ARBA00022837"/>
    </source>
</evidence>
<dbReference type="SUPFAM" id="SSF49313">
    <property type="entry name" value="Cadherin-like"/>
    <property type="match status" value="6"/>
</dbReference>
<name>A6J367_RAT</name>
<dbReference type="Pfam" id="PF00028">
    <property type="entry name" value="Cadherin"/>
    <property type="match status" value="5"/>
</dbReference>
<keyword evidence="4" id="KW-0677">Repeat</keyword>
<dbReference type="RefSeq" id="NP_001395689.1">
    <property type="nucleotide sequence ID" value="NM_001408760.1"/>
</dbReference>
<dbReference type="FunFam" id="2.60.40.60:FF:000002">
    <property type="entry name" value="Protocadherin alpha 2"/>
    <property type="match status" value="1"/>
</dbReference>
<dbReference type="CTD" id="56125"/>
<dbReference type="GO" id="GO:0005886">
    <property type="term" value="C:plasma membrane"/>
    <property type="evidence" value="ECO:0007669"/>
    <property type="project" value="InterPro"/>
</dbReference>
<evidence type="ECO:0000256" key="12">
    <source>
        <dbReference type="SAM" id="SignalP"/>
    </source>
</evidence>
<sequence>METALAKMPEQRQVVFLTILLLLWKSGSEAIRYSIPEETESGYLVANLAKDLGLKVGKLATRGAQIHYKGNKELLQLDAETGNLLLKVKLDREVLCGVTEPCVLHFQIILENPVQFFQTELQLTDINDHSPEFPDTEMLLKIPESAQTGTVFPLKAAQDSDIGSNAIQNYTVSPNLHFHVLTHSRTDGRKYPELVLDRALDREEQPELTLTLTALDGGAPRRSGTTTVRIEVVDINDNAPQFIRTLYKVQILENSPLDTLIVTVSATDLDAGIYGKVAYSLFQGGGDSQPFVIDEITGEIRLSKELDFEEISHYNIEIAATDGGDLSGKCTVAIQVLDVNDNAPELTIRKLTVLVPENSAETAVAVFSVSDSDSGDNGRMMCSIPNNIPFLLKPTFENYYMLVTEGPLDRENRAEYNITITVSDLGTPRLTTQHTITVQVSDINDNAPAFTQTSYNLFVQENNSPALHIGTISATDSDSGSNAHITYSLLQLQDQQLALSSLISINPDSGQLFALRALDYESLQAFDFQVGATDGGYPALSSQVLVHVVVLDDNDNDPIVLYPLQNTSAPCTELLPREAESGYLVTKVVAVDHDSGQNAWLSFQLLKATEPGLFSVWAHNGEVRTTRLLSERDVPKHRLLLLVKDNGEPQRSTSVTLHVLLVNSFSQPYLPLPEVEHDPIHGDEEVLTLYLVIALASVSSLFLLSVLLFVGVRLCRRARAASLGVCSVPEGHFPGHLVDVSGMGTLSQSYQYDVCLSGDSRSGEFKFLKPMIPNVMLQDSGREVKESTPCRDSFVFS</sequence>
<dbReference type="PANTHER" id="PTHR24028:SF58">
    <property type="entry name" value="PROTOCADHERIN BETA 11"/>
    <property type="match status" value="1"/>
</dbReference>
<dbReference type="InterPro" id="IPR032455">
    <property type="entry name" value="Cadherin_C"/>
</dbReference>
<dbReference type="SMART" id="SM00112">
    <property type="entry name" value="CA"/>
    <property type="match status" value="6"/>
</dbReference>
<accession>A6J367</accession>
<evidence type="ECO:0000256" key="9">
    <source>
        <dbReference type="ARBA" id="ARBA00023180"/>
    </source>
</evidence>
<dbReference type="InterPro" id="IPR050174">
    <property type="entry name" value="Protocadherin/Cadherin-CA"/>
</dbReference>
<feature type="domain" description="Cadherin" evidence="13">
    <location>
        <begin position="31"/>
        <end position="133"/>
    </location>
</feature>
<dbReference type="InterPro" id="IPR015919">
    <property type="entry name" value="Cadherin-like_sf"/>
</dbReference>
<dbReference type="PANTHER" id="PTHR24028">
    <property type="entry name" value="CADHERIN-87A"/>
    <property type="match status" value="1"/>
</dbReference>
<dbReference type="FunFam" id="2.60.40.60:FF:000001">
    <property type="entry name" value="Protocadherin alpha 2"/>
    <property type="match status" value="1"/>
</dbReference>
<feature type="domain" description="Cadherin" evidence="13">
    <location>
        <begin position="243"/>
        <end position="346"/>
    </location>
</feature>
<dbReference type="GeneID" id="291648"/>
<dbReference type="EMBL" id="CH473974">
    <property type="protein sequence ID" value="EDL76349.1"/>
    <property type="molecule type" value="Genomic_DNA"/>
</dbReference>
<dbReference type="FunFam" id="2.60.40.60:FF:000046">
    <property type="entry name" value="Protocadherin beta 5"/>
    <property type="match status" value="1"/>
</dbReference>
<feature type="domain" description="Cadherin" evidence="13">
    <location>
        <begin position="567"/>
        <end position="675"/>
    </location>
</feature>
<keyword evidence="2 11" id="KW-0812">Transmembrane</keyword>
<dbReference type="Pfam" id="PF08266">
    <property type="entry name" value="Cadherin_2"/>
    <property type="match status" value="1"/>
</dbReference>
<dbReference type="InterPro" id="IPR002126">
    <property type="entry name" value="Cadherin-like_dom"/>
</dbReference>
<evidence type="ECO:0000256" key="4">
    <source>
        <dbReference type="ARBA" id="ARBA00022737"/>
    </source>
</evidence>
<dbReference type="RGD" id="1309608">
    <property type="gene designation" value="Pcdhb11"/>
</dbReference>
<evidence type="ECO:0000313" key="15">
    <source>
        <dbReference type="RGD" id="1309608"/>
    </source>
</evidence>
<reference evidence="14" key="1">
    <citation type="journal article" date="2005" name="Genome Res.">
        <title>Gene and alternative splicing annotation with AIR.</title>
        <authorList>
            <person name="Florea L."/>
            <person name="Di Francesco V."/>
            <person name="Miller J."/>
            <person name="Turner R."/>
            <person name="Yao A."/>
            <person name="Harris M."/>
            <person name="Walenz B."/>
            <person name="Mobarry C."/>
            <person name="Merkulov G.V."/>
            <person name="Charlab R."/>
            <person name="Dew I."/>
            <person name="Deng Z."/>
            <person name="Istrail S."/>
            <person name="Li P."/>
            <person name="Sutton G."/>
        </authorList>
    </citation>
    <scope>NUCLEOTIDE SEQUENCE</scope>
    <source>
        <strain evidence="14">BN</strain>
    </source>
</reference>
<dbReference type="InterPro" id="IPR020894">
    <property type="entry name" value="Cadherin_CS"/>
</dbReference>
<evidence type="ECO:0000256" key="6">
    <source>
        <dbReference type="ARBA" id="ARBA00022889"/>
    </source>
</evidence>
<organism evidence="14">
    <name type="scientific">Rattus norvegicus</name>
    <name type="common">Rat</name>
    <dbReference type="NCBI Taxonomy" id="10116"/>
    <lineage>
        <taxon>Eukaryota</taxon>
        <taxon>Metazoa</taxon>
        <taxon>Chordata</taxon>
        <taxon>Craniata</taxon>
        <taxon>Vertebrata</taxon>
        <taxon>Euteleostomi</taxon>
        <taxon>Mammalia</taxon>
        <taxon>Eutheria</taxon>
        <taxon>Euarchontoglires</taxon>
        <taxon>Glires</taxon>
        <taxon>Rodentia</taxon>
        <taxon>Myomorpha</taxon>
        <taxon>Muroidea</taxon>
        <taxon>Muridae</taxon>
        <taxon>Murinae</taxon>
        <taxon>Rattus</taxon>
    </lineage>
</organism>
<dbReference type="KEGG" id="rno:291648"/>
<dbReference type="PROSITE" id="PS50268">
    <property type="entry name" value="CADHERIN_2"/>
    <property type="match status" value="6"/>
</dbReference>
<dbReference type="AGR" id="RGD:1309608"/>
<evidence type="ECO:0000313" key="14">
    <source>
        <dbReference type="EMBL" id="EDL76349.1"/>
    </source>
</evidence>
<dbReference type="CDD" id="cd11304">
    <property type="entry name" value="Cadherin_repeat"/>
    <property type="match status" value="5"/>
</dbReference>
<keyword evidence="8 11" id="KW-0472">Membrane</keyword>
<dbReference type="AlphaFoldDB" id="A6J367"/>
<feature type="transmembrane region" description="Helical" evidence="11">
    <location>
        <begin position="687"/>
        <end position="710"/>
    </location>
</feature>
<evidence type="ECO:0000256" key="1">
    <source>
        <dbReference type="ARBA" id="ARBA00004167"/>
    </source>
</evidence>
<gene>
    <name evidence="15" type="primary">Pcdhb11</name>
    <name evidence="14" type="ORF">rCG_49302</name>
</gene>
<dbReference type="OMA" id="INIKAMD"/>
<keyword evidence="9" id="KW-0325">Glycoprotein</keyword>
<feature type="domain" description="Cadherin" evidence="13">
    <location>
        <begin position="347"/>
        <end position="450"/>
    </location>
</feature>
<dbReference type="Pfam" id="PF16492">
    <property type="entry name" value="Cadherin_C_2"/>
    <property type="match status" value="1"/>
</dbReference>
<dbReference type="GO" id="GO:0007156">
    <property type="term" value="P:homophilic cell adhesion via plasma membrane adhesion molecules"/>
    <property type="evidence" value="ECO:0007669"/>
    <property type="project" value="InterPro"/>
</dbReference>
<dbReference type="PROSITE" id="PS00232">
    <property type="entry name" value="CADHERIN_1"/>
    <property type="match status" value="4"/>
</dbReference>
<evidence type="ECO:0000259" key="13">
    <source>
        <dbReference type="PROSITE" id="PS50268"/>
    </source>
</evidence>
<evidence type="ECO:0000256" key="7">
    <source>
        <dbReference type="ARBA" id="ARBA00022989"/>
    </source>
</evidence>
<proteinExistence type="predicted"/>
<feature type="chain" id="PRO_5039933973" evidence="12">
    <location>
        <begin position="31"/>
        <end position="797"/>
    </location>
</feature>
<evidence type="ECO:0000256" key="8">
    <source>
        <dbReference type="ARBA" id="ARBA00023136"/>
    </source>
</evidence>
<evidence type="ECO:0000256" key="10">
    <source>
        <dbReference type="PROSITE-ProRule" id="PRU00043"/>
    </source>
</evidence>
<feature type="domain" description="Cadherin" evidence="13">
    <location>
        <begin position="451"/>
        <end position="560"/>
    </location>
</feature>
<evidence type="ECO:0000256" key="3">
    <source>
        <dbReference type="ARBA" id="ARBA00022729"/>
    </source>
</evidence>